<feature type="region of interest" description="Disordered" evidence="1">
    <location>
        <begin position="1"/>
        <end position="28"/>
    </location>
</feature>
<name>A0A0D0C835_9AGAM</name>
<evidence type="ECO:0000256" key="1">
    <source>
        <dbReference type="SAM" id="MobiDB-lite"/>
    </source>
</evidence>
<proteinExistence type="predicted"/>
<gene>
    <name evidence="2" type="ORF">PAXRUDRAFT_162178</name>
</gene>
<keyword evidence="3" id="KW-1185">Reference proteome</keyword>
<evidence type="ECO:0000313" key="2">
    <source>
        <dbReference type="EMBL" id="KIK79107.1"/>
    </source>
</evidence>
<dbReference type="Proteomes" id="UP000054538">
    <property type="component" value="Unassembled WGS sequence"/>
</dbReference>
<dbReference type="AlphaFoldDB" id="A0A0D0C835"/>
<evidence type="ECO:0000313" key="3">
    <source>
        <dbReference type="Proteomes" id="UP000054538"/>
    </source>
</evidence>
<dbReference type="InParanoid" id="A0A0D0C835"/>
<organism evidence="2 3">
    <name type="scientific">Paxillus rubicundulus Ve08.2h10</name>
    <dbReference type="NCBI Taxonomy" id="930991"/>
    <lineage>
        <taxon>Eukaryota</taxon>
        <taxon>Fungi</taxon>
        <taxon>Dikarya</taxon>
        <taxon>Basidiomycota</taxon>
        <taxon>Agaricomycotina</taxon>
        <taxon>Agaricomycetes</taxon>
        <taxon>Agaricomycetidae</taxon>
        <taxon>Boletales</taxon>
        <taxon>Paxilineae</taxon>
        <taxon>Paxillaceae</taxon>
        <taxon>Paxillus</taxon>
    </lineage>
</organism>
<reference evidence="3" key="2">
    <citation type="submission" date="2015-01" db="EMBL/GenBank/DDBJ databases">
        <title>Evolutionary Origins and Diversification of the Mycorrhizal Mutualists.</title>
        <authorList>
            <consortium name="DOE Joint Genome Institute"/>
            <consortium name="Mycorrhizal Genomics Consortium"/>
            <person name="Kohler A."/>
            <person name="Kuo A."/>
            <person name="Nagy L.G."/>
            <person name="Floudas D."/>
            <person name="Copeland A."/>
            <person name="Barry K.W."/>
            <person name="Cichocki N."/>
            <person name="Veneault-Fourrey C."/>
            <person name="LaButti K."/>
            <person name="Lindquist E.A."/>
            <person name="Lipzen A."/>
            <person name="Lundell T."/>
            <person name="Morin E."/>
            <person name="Murat C."/>
            <person name="Riley R."/>
            <person name="Ohm R."/>
            <person name="Sun H."/>
            <person name="Tunlid A."/>
            <person name="Henrissat B."/>
            <person name="Grigoriev I.V."/>
            <person name="Hibbett D.S."/>
            <person name="Martin F."/>
        </authorList>
    </citation>
    <scope>NUCLEOTIDE SEQUENCE [LARGE SCALE GENOMIC DNA]</scope>
    <source>
        <strain evidence="3">Ve08.2h10</strain>
    </source>
</reference>
<accession>A0A0D0C835</accession>
<dbReference type="EMBL" id="KN826376">
    <property type="protein sequence ID" value="KIK79107.1"/>
    <property type="molecule type" value="Genomic_DNA"/>
</dbReference>
<dbReference type="HOGENOM" id="CLU_003703_3_3_1"/>
<sequence>MGSAIEDHDDTTVNESESEWEEQNNDPHSDLPLPFLHLPALLLPSSFGCRNCNKHGLATLAELELQLHIGQVNDALHSICFTLADKVVLFHTEVHHASNQSANTCAWGKVHQLDMVLLRHAQIYRKGQNAMVALQADETLLERYRLLVNQDLKVTTAISDPNRSVHHMADLTWFWTMDIPRDAQESDWMSEIYCINWLCTKAVQDQWIGEVELIKSGVQWTINFFNSKFRQWEKLGTQSQKQGVMGHVVYAVHQATIYANL</sequence>
<reference evidence="2 3" key="1">
    <citation type="submission" date="2014-04" db="EMBL/GenBank/DDBJ databases">
        <authorList>
            <consortium name="DOE Joint Genome Institute"/>
            <person name="Kuo A."/>
            <person name="Kohler A."/>
            <person name="Jargeat P."/>
            <person name="Nagy L.G."/>
            <person name="Floudas D."/>
            <person name="Copeland A."/>
            <person name="Barry K.W."/>
            <person name="Cichocki N."/>
            <person name="Veneault-Fourrey C."/>
            <person name="LaButti K."/>
            <person name="Lindquist E.A."/>
            <person name="Lipzen A."/>
            <person name="Lundell T."/>
            <person name="Morin E."/>
            <person name="Murat C."/>
            <person name="Sun H."/>
            <person name="Tunlid A."/>
            <person name="Henrissat B."/>
            <person name="Grigoriev I.V."/>
            <person name="Hibbett D.S."/>
            <person name="Martin F."/>
            <person name="Nordberg H.P."/>
            <person name="Cantor M.N."/>
            <person name="Hua S.X."/>
        </authorList>
    </citation>
    <scope>NUCLEOTIDE SEQUENCE [LARGE SCALE GENOMIC DNA]</scope>
    <source>
        <strain evidence="2 3">Ve08.2h10</strain>
    </source>
</reference>
<protein>
    <submittedName>
        <fullName evidence="2">Uncharacterized protein</fullName>
    </submittedName>
</protein>